<keyword evidence="2 6" id="KW-0812">Transmembrane</keyword>
<dbReference type="Pfam" id="PF12519">
    <property type="entry name" value="MDM10"/>
    <property type="match status" value="1"/>
</dbReference>
<comment type="subunit">
    <text evidence="6">Component of the ER-mitochondria encounter structure (ERMES) or MDM complex, composed of MMM1, MDM10, MDM12 and MDM34. Associates with the mitochondrial outer membrane sorting assembly machinery SAM(core) complex.</text>
</comment>
<keyword evidence="3 6" id="KW-1000">Mitochondrion outer membrane</keyword>
<comment type="subcellular location">
    <subcellularLocation>
        <location evidence="6">Mitochondrion outer membrane</location>
        <topology evidence="6">Multi-pass membrane protein</topology>
    </subcellularLocation>
    <text evidence="6">The ERMES/MDM complex localizes to a few discrete foci (around 10 per single cell), that represent mitochondria-endoplasmic reticulum junctions. These foci are often found next to mtDNA nucleoids.</text>
</comment>
<dbReference type="GO" id="GO:0045040">
    <property type="term" value="P:protein insertion into mitochondrial outer membrane"/>
    <property type="evidence" value="ECO:0007669"/>
    <property type="project" value="UniProtKB-UniRule"/>
</dbReference>
<dbReference type="EMBL" id="UFAJ01000303">
    <property type="protein sequence ID" value="SSD60230.1"/>
    <property type="molecule type" value="Genomic_DNA"/>
</dbReference>
<evidence type="ECO:0000256" key="5">
    <source>
        <dbReference type="ARBA" id="ARBA00023136"/>
    </source>
</evidence>
<dbReference type="GO" id="GO:0015914">
    <property type="term" value="P:phospholipid transport"/>
    <property type="evidence" value="ECO:0007669"/>
    <property type="project" value="TreeGrafter"/>
</dbReference>
<dbReference type="InterPro" id="IPR027539">
    <property type="entry name" value="Mdm10"/>
</dbReference>
<dbReference type="HAMAP" id="MF_03102">
    <property type="entry name" value="Mdm10"/>
    <property type="match status" value="1"/>
</dbReference>
<evidence type="ECO:0000313" key="7">
    <source>
        <dbReference type="EMBL" id="SSD60230.1"/>
    </source>
</evidence>
<dbReference type="GO" id="GO:0001401">
    <property type="term" value="C:SAM complex"/>
    <property type="evidence" value="ECO:0007669"/>
    <property type="project" value="TreeGrafter"/>
</dbReference>
<dbReference type="PANTHER" id="PTHR28035:SF1">
    <property type="entry name" value="MITOCHONDRIAL DISTRIBUTION AND MORPHOLOGY PROTEIN 10"/>
    <property type="match status" value="1"/>
</dbReference>
<evidence type="ECO:0000256" key="4">
    <source>
        <dbReference type="ARBA" id="ARBA00023128"/>
    </source>
</evidence>
<reference evidence="8" key="1">
    <citation type="submission" date="2018-06" db="EMBL/GenBank/DDBJ databases">
        <authorList>
            <person name="Guldener U."/>
        </authorList>
    </citation>
    <scope>NUCLEOTIDE SEQUENCE [LARGE SCALE GENOMIC DNA]</scope>
    <source>
        <strain evidence="8">UTAD17</strain>
    </source>
</reference>
<evidence type="ECO:0000256" key="6">
    <source>
        <dbReference type="HAMAP-Rule" id="MF_03102"/>
    </source>
</evidence>
<evidence type="ECO:0000313" key="8">
    <source>
        <dbReference type="Proteomes" id="UP000262825"/>
    </source>
</evidence>
<name>A0A376B7X8_9ASCO</name>
<dbReference type="GO" id="GO:0051654">
    <property type="term" value="P:establishment of mitochondrion localization"/>
    <property type="evidence" value="ECO:0007669"/>
    <property type="project" value="TreeGrafter"/>
</dbReference>
<keyword evidence="5 6" id="KW-0472">Membrane</keyword>
<dbReference type="PANTHER" id="PTHR28035">
    <property type="entry name" value="MITOCHONDRIAL DISTRIBUTION AND MORPHOLOGY PROTEIN 10"/>
    <property type="match status" value="1"/>
</dbReference>
<dbReference type="OrthoDB" id="2103793at2759"/>
<dbReference type="GO" id="GO:1990456">
    <property type="term" value="P:mitochondrion-endoplasmic reticulum membrane tethering"/>
    <property type="evidence" value="ECO:0007669"/>
    <property type="project" value="UniProtKB-UniRule"/>
</dbReference>
<keyword evidence="8" id="KW-1185">Reference proteome</keyword>
<comment type="similarity">
    <text evidence="6">Belongs to the MDM10 family.</text>
</comment>
<keyword evidence="1 6" id="KW-1134">Transmembrane beta strand</keyword>
<gene>
    <name evidence="6" type="primary">MDM10</name>
    <name evidence="7" type="ORF">SCODWIG_01991</name>
</gene>
<dbReference type="VEuPathDB" id="FungiDB:SCODWIG_01991"/>
<evidence type="ECO:0000256" key="2">
    <source>
        <dbReference type="ARBA" id="ARBA00022692"/>
    </source>
</evidence>
<keyword evidence="4 6" id="KW-0496">Mitochondrion</keyword>
<dbReference type="GO" id="GO:0070096">
    <property type="term" value="P:mitochondrial outer membrane translocase complex assembly"/>
    <property type="evidence" value="ECO:0007669"/>
    <property type="project" value="UniProtKB-UniRule"/>
</dbReference>
<comment type="function">
    <text evidence="6">Component of the ERMES/MDM complex, which serves as a molecular tether to connect the endoplasmic reticulum and mitochondria. Components of this complex are involved in the control of mitochondrial shape and protein biogenesis and may function in phospholipid exchange. MDM10 is involved in the late assembly steps of the general translocase of the mitochondrial outer membrane (TOM complex). Functions in the TOM40-specific route of the assembly of outer membrane beta-barrel proteins, including the association of TOM40 with the receptor TOM22 and small TOM proteins. Can associate with the SAM(core) complex as well as the MDM12-MMM1 complex, both involved in late steps of the major beta-barrel assembly pathway, that is responsible for biogenesis of all outer membrane beta-barrel proteins. May act as a switch that shuttles between both complexes and channels precursor proteins into the TOM40-specific pathway. Plays a role in mitochondrial morphology and in the inheritance of mitochondria.</text>
</comment>
<evidence type="ECO:0000256" key="1">
    <source>
        <dbReference type="ARBA" id="ARBA00022452"/>
    </source>
</evidence>
<proteinExistence type="inferred from homology"/>
<accession>A0A376B7X8</accession>
<comment type="domain">
    <text evidence="6">Lacks alpha-helical transmembrane segments, suggesting that it resides in the membrane via beta-sheet conformations similar to those predicted for other outer membrane proteins and porin.</text>
</comment>
<dbReference type="AlphaFoldDB" id="A0A376B7X8"/>
<organism evidence="7 8">
    <name type="scientific">Saccharomycodes ludwigii</name>
    <dbReference type="NCBI Taxonomy" id="36035"/>
    <lineage>
        <taxon>Eukaryota</taxon>
        <taxon>Fungi</taxon>
        <taxon>Dikarya</taxon>
        <taxon>Ascomycota</taxon>
        <taxon>Saccharomycotina</taxon>
        <taxon>Saccharomycetes</taxon>
        <taxon>Saccharomycodales</taxon>
        <taxon>Saccharomycodaceae</taxon>
        <taxon>Saccharomycodes</taxon>
    </lineage>
</organism>
<protein>
    <recommendedName>
        <fullName evidence="6">Mitochondrial distribution and morphology protein 10</fullName>
    </recommendedName>
    <alternativeName>
        <fullName evidence="6">Mitochondrial inheritance component MDM10</fullName>
    </alternativeName>
</protein>
<sequence>MVSFMNKIINDFNQEIGWDEETTYPYIVNIRKALIDFKIPSSFNIQLSSQTSPSTYSSMKLSNHSQLLSGSISYIYQNVHGNELYYSLSSIANLNGEKNENHRVNVEKSDIPSNISSGKVRNIYSVSEDELANVTKADFPCQTDENNNNYNHKEPFQSSCLYYGQMYFPYSILEGIHIKTLSNNSRIQTKIWSTKTNFLFTTYYQYKNKHRTYELCYSSPESLIGYRTLYTFPLMPSPDMPSILHYDEISLGGELWLGFKNLIPNCSLSLRYKTRTGKRNRPLNFTISFNPLLGHLSSTFGLINLVNKDPIKTLGVFSKYDFNVYSLESNISLGLSCKGLKLSADLQNQRLKLLLNKKLTDDLLVKGGFEISSSPSIHIKKDAVSNNGSVVYNTNSGLELAPLTFGIELQYVAS</sequence>
<dbReference type="GO" id="GO:0032865">
    <property type="term" value="C:ERMES complex"/>
    <property type="evidence" value="ECO:0007669"/>
    <property type="project" value="UniProtKB-UniRule"/>
</dbReference>
<evidence type="ECO:0000256" key="3">
    <source>
        <dbReference type="ARBA" id="ARBA00022787"/>
    </source>
</evidence>
<dbReference type="Proteomes" id="UP000262825">
    <property type="component" value="Unassembled WGS sequence"/>
</dbReference>